<gene>
    <name evidence="1" type="ORF">GV827_17565</name>
</gene>
<evidence type="ECO:0000313" key="1">
    <source>
        <dbReference type="EMBL" id="NEK24197.1"/>
    </source>
</evidence>
<protein>
    <submittedName>
        <fullName evidence="1">Uncharacterized protein</fullName>
    </submittedName>
</protein>
<organism evidence="1 2">
    <name type="scientific">Sulfitobacter sediminilitoris</name>
    <dbReference type="NCBI Taxonomy" id="2698830"/>
    <lineage>
        <taxon>Bacteria</taxon>
        <taxon>Pseudomonadati</taxon>
        <taxon>Pseudomonadota</taxon>
        <taxon>Alphaproteobacteria</taxon>
        <taxon>Rhodobacterales</taxon>
        <taxon>Roseobacteraceae</taxon>
        <taxon>Sulfitobacter</taxon>
    </lineage>
</organism>
<evidence type="ECO:0000313" key="2">
    <source>
        <dbReference type="Proteomes" id="UP000468591"/>
    </source>
</evidence>
<accession>A0A6P0CE77</accession>
<dbReference type="RefSeq" id="WP_164355124.1">
    <property type="nucleotide sequence ID" value="NZ_JAABNT010000013.1"/>
</dbReference>
<dbReference type="Proteomes" id="UP000468591">
    <property type="component" value="Unassembled WGS sequence"/>
</dbReference>
<comment type="caution">
    <text evidence="1">The sequence shown here is derived from an EMBL/GenBank/DDBJ whole genome shotgun (WGS) entry which is preliminary data.</text>
</comment>
<dbReference type="EMBL" id="JAABNT010000013">
    <property type="protein sequence ID" value="NEK24197.1"/>
    <property type="molecule type" value="Genomic_DNA"/>
</dbReference>
<name>A0A6P0CE77_9RHOB</name>
<reference evidence="1 2" key="1">
    <citation type="submission" date="2020-01" db="EMBL/GenBank/DDBJ databases">
        <title>Sulfitobacter sediminilitoris sp. nov., isolated from a tidal flat.</title>
        <authorList>
            <person name="Park S."/>
            <person name="Yoon J.-H."/>
        </authorList>
    </citation>
    <scope>NUCLEOTIDE SEQUENCE [LARGE SCALE GENOMIC DNA]</scope>
    <source>
        <strain evidence="1 2">JBTF-M27</strain>
    </source>
</reference>
<dbReference type="AlphaFoldDB" id="A0A6P0CE77"/>
<sequence length="268" mass="30971">MTFLVMLCFAIGLALIGLGFMAYQAKNMIAPVLAAIGLVLIWMGSTGAPLDVFHDSEEREFRAKMRSFDPIEDHRIGFAYVGADYPDPFNRAGEPNFWFIMHPKREIHARAEQQFWDCERRFKKEVAGYTICDHEKGMIILGTRIVLDHFNRVSNWCEPGCKTIAGKIQRNGTLKNEPVVWDFPPEAMRDCWGVRALTDNLIVEIRYNGKWRVFDEATAPHLGNKNWVEITGMHVSNYHPLPGLYVLDRQRKPYLHNNSRDRAWLCWA</sequence>
<proteinExistence type="predicted"/>
<keyword evidence="2" id="KW-1185">Reference proteome</keyword>